<dbReference type="EMBL" id="JAFFZP010000016">
    <property type="protein sequence ID" value="MBN0988010.1"/>
    <property type="molecule type" value="Genomic_DNA"/>
</dbReference>
<reference evidence="1 2" key="1">
    <citation type="submission" date="2021-02" db="EMBL/GenBank/DDBJ databases">
        <title>A novel species of genus Amphritea isolated from a fishpond in China.</title>
        <authorList>
            <person name="Lu H."/>
        </authorList>
    </citation>
    <scope>NUCLEOTIDE SEQUENCE [LARGE SCALE GENOMIC DNA]</scope>
    <source>
        <strain evidence="1 2">RP18W</strain>
    </source>
</reference>
<evidence type="ECO:0008006" key="3">
    <source>
        <dbReference type="Google" id="ProtNLM"/>
    </source>
</evidence>
<comment type="caution">
    <text evidence="1">The sequence shown here is derived from an EMBL/GenBank/DDBJ whole genome shotgun (WGS) entry which is preliminary data.</text>
</comment>
<name>A0ABS2W8G4_9GAMM</name>
<organism evidence="1 2">
    <name type="scientific">Amphritea pacifica</name>
    <dbReference type="NCBI Taxonomy" id="2811233"/>
    <lineage>
        <taxon>Bacteria</taxon>
        <taxon>Pseudomonadati</taxon>
        <taxon>Pseudomonadota</taxon>
        <taxon>Gammaproteobacteria</taxon>
        <taxon>Oceanospirillales</taxon>
        <taxon>Oceanospirillaceae</taxon>
        <taxon>Amphritea</taxon>
    </lineage>
</organism>
<sequence length="167" mass="19440">MCIEQDIAAWDGKSSADIKAVYDAHHSAADFADKVIALLFTPAYEKGATWLLKAWLEAGNRLEQFQIAEIYRSLNQLQQWEGKLHLLQSISFMPIAATECKYLYDFLRHTLTDQNKFVRAWSYNGFFELSRQHSEYLNETKQFFQMAMRDEAPSVKARIRNIMKTGF</sequence>
<accession>A0ABS2W8G4</accession>
<evidence type="ECO:0000313" key="2">
    <source>
        <dbReference type="Proteomes" id="UP000760472"/>
    </source>
</evidence>
<protein>
    <recommendedName>
        <fullName evidence="3">DNA alkylation repair enzyme</fullName>
    </recommendedName>
</protein>
<keyword evidence="2" id="KW-1185">Reference proteome</keyword>
<evidence type="ECO:0000313" key="1">
    <source>
        <dbReference type="EMBL" id="MBN0988010.1"/>
    </source>
</evidence>
<dbReference type="Proteomes" id="UP000760472">
    <property type="component" value="Unassembled WGS sequence"/>
</dbReference>
<gene>
    <name evidence="1" type="ORF">JW498_11595</name>
</gene>
<dbReference type="RefSeq" id="WP_205213703.1">
    <property type="nucleotide sequence ID" value="NZ_JAFFZP010000016.1"/>
</dbReference>
<proteinExistence type="predicted"/>